<dbReference type="GO" id="GO:0005634">
    <property type="term" value="C:nucleus"/>
    <property type="evidence" value="ECO:0007669"/>
    <property type="project" value="UniProtKB-SubCell"/>
</dbReference>
<protein>
    <recommendedName>
        <fullName evidence="3">TFIIS N-terminal domain-containing protein</fullName>
    </recommendedName>
</protein>
<evidence type="ECO:0000313" key="4">
    <source>
        <dbReference type="EMBL" id="KJB51584.1"/>
    </source>
</evidence>
<evidence type="ECO:0000256" key="1">
    <source>
        <dbReference type="PROSITE-ProRule" id="PRU00649"/>
    </source>
</evidence>
<organism evidence="4 5">
    <name type="scientific">Gossypium raimondii</name>
    <name type="common">Peruvian cotton</name>
    <name type="synonym">Gossypium klotzschianum subsp. raimondii</name>
    <dbReference type="NCBI Taxonomy" id="29730"/>
    <lineage>
        <taxon>Eukaryota</taxon>
        <taxon>Viridiplantae</taxon>
        <taxon>Streptophyta</taxon>
        <taxon>Embryophyta</taxon>
        <taxon>Tracheophyta</taxon>
        <taxon>Spermatophyta</taxon>
        <taxon>Magnoliopsida</taxon>
        <taxon>eudicotyledons</taxon>
        <taxon>Gunneridae</taxon>
        <taxon>Pentapetalae</taxon>
        <taxon>rosids</taxon>
        <taxon>malvids</taxon>
        <taxon>Malvales</taxon>
        <taxon>Malvaceae</taxon>
        <taxon>Malvoideae</taxon>
        <taxon>Gossypium</taxon>
    </lineage>
</organism>
<dbReference type="AlphaFoldDB" id="A0A0D2T4Z5"/>
<accession>A0A0D2T4Z5</accession>
<feature type="compositionally biased region" description="Basic and acidic residues" evidence="2">
    <location>
        <begin position="86"/>
        <end position="97"/>
    </location>
</feature>
<feature type="domain" description="TFIIS N-terminal" evidence="3">
    <location>
        <begin position="219"/>
        <end position="303"/>
    </location>
</feature>
<dbReference type="EMBL" id="CM001747">
    <property type="protein sequence ID" value="KJB51584.1"/>
    <property type="molecule type" value="Genomic_DNA"/>
</dbReference>
<evidence type="ECO:0000259" key="3">
    <source>
        <dbReference type="PROSITE" id="PS51319"/>
    </source>
</evidence>
<feature type="region of interest" description="Disordered" evidence="2">
    <location>
        <begin position="1"/>
        <end position="206"/>
    </location>
</feature>
<feature type="region of interest" description="Disordered" evidence="2">
    <location>
        <begin position="307"/>
        <end position="393"/>
    </location>
</feature>
<reference evidence="4 5" key="1">
    <citation type="journal article" date="2012" name="Nature">
        <title>Repeated polyploidization of Gossypium genomes and the evolution of spinnable cotton fibres.</title>
        <authorList>
            <person name="Paterson A.H."/>
            <person name="Wendel J.F."/>
            <person name="Gundlach H."/>
            <person name="Guo H."/>
            <person name="Jenkins J."/>
            <person name="Jin D."/>
            <person name="Llewellyn D."/>
            <person name="Showmaker K.C."/>
            <person name="Shu S."/>
            <person name="Udall J."/>
            <person name="Yoo M.J."/>
            <person name="Byers R."/>
            <person name="Chen W."/>
            <person name="Doron-Faigenboim A."/>
            <person name="Duke M.V."/>
            <person name="Gong L."/>
            <person name="Grimwood J."/>
            <person name="Grover C."/>
            <person name="Grupp K."/>
            <person name="Hu G."/>
            <person name="Lee T.H."/>
            <person name="Li J."/>
            <person name="Lin L."/>
            <person name="Liu T."/>
            <person name="Marler B.S."/>
            <person name="Page J.T."/>
            <person name="Roberts A.W."/>
            <person name="Romanel E."/>
            <person name="Sanders W.S."/>
            <person name="Szadkowski E."/>
            <person name="Tan X."/>
            <person name="Tang H."/>
            <person name="Xu C."/>
            <person name="Wang J."/>
            <person name="Wang Z."/>
            <person name="Zhang D."/>
            <person name="Zhang L."/>
            <person name="Ashrafi H."/>
            <person name="Bedon F."/>
            <person name="Bowers J.E."/>
            <person name="Brubaker C.L."/>
            <person name="Chee P.W."/>
            <person name="Das S."/>
            <person name="Gingle A.R."/>
            <person name="Haigler C.H."/>
            <person name="Harker D."/>
            <person name="Hoffmann L.V."/>
            <person name="Hovav R."/>
            <person name="Jones D.C."/>
            <person name="Lemke C."/>
            <person name="Mansoor S."/>
            <person name="ur Rahman M."/>
            <person name="Rainville L.N."/>
            <person name="Rambani A."/>
            <person name="Reddy U.K."/>
            <person name="Rong J.K."/>
            <person name="Saranga Y."/>
            <person name="Scheffler B.E."/>
            <person name="Scheffler J.A."/>
            <person name="Stelly D.M."/>
            <person name="Triplett B.A."/>
            <person name="Van Deynze A."/>
            <person name="Vaslin M.F."/>
            <person name="Waghmare V.N."/>
            <person name="Walford S.A."/>
            <person name="Wright R.J."/>
            <person name="Zaki E.A."/>
            <person name="Zhang T."/>
            <person name="Dennis E.S."/>
            <person name="Mayer K.F."/>
            <person name="Peterson D.G."/>
            <person name="Rokhsar D.S."/>
            <person name="Wang X."/>
            <person name="Schmutz J."/>
        </authorList>
    </citation>
    <scope>NUCLEOTIDE SEQUENCE [LARGE SCALE GENOMIC DNA]</scope>
</reference>
<keyword evidence="5" id="KW-1185">Reference proteome</keyword>
<keyword evidence="1" id="KW-0539">Nucleus</keyword>
<evidence type="ECO:0000313" key="5">
    <source>
        <dbReference type="Proteomes" id="UP000032304"/>
    </source>
</evidence>
<feature type="compositionally biased region" description="Acidic residues" evidence="2">
    <location>
        <begin position="149"/>
        <end position="158"/>
    </location>
</feature>
<dbReference type="InterPro" id="IPR017923">
    <property type="entry name" value="TFIIS_N"/>
</dbReference>
<dbReference type="GO" id="GO:0009742">
    <property type="term" value="P:brassinosteroid mediated signaling pathway"/>
    <property type="evidence" value="ECO:0007669"/>
    <property type="project" value="InterPro"/>
</dbReference>
<gene>
    <name evidence="4" type="ORF">B456_008G223500</name>
</gene>
<feature type="compositionally biased region" description="Basic and acidic residues" evidence="2">
    <location>
        <begin position="336"/>
        <end position="352"/>
    </location>
</feature>
<dbReference type="PANTHER" id="PTHR47350:SF4">
    <property type="entry name" value="PROTEIN IWS1 HOMOLOG 1"/>
    <property type="match status" value="1"/>
</dbReference>
<dbReference type="PANTHER" id="PTHR47350">
    <property type="entry name" value="PROTEIN IWS1 HOMOLOG 1"/>
    <property type="match status" value="1"/>
</dbReference>
<dbReference type="PROSITE" id="PS51319">
    <property type="entry name" value="TFIIS_N"/>
    <property type="match status" value="1"/>
</dbReference>
<sequence length="442" mass="50249">MDSYRDEEGEAIMDFDDFQSDPGSPEPPQDLLDDLEDWGQQERPQTPVYDTDKVGKPRKRLVKKGGSTGKESMVAPELLDEDEESNFGREGSESDAKKSKKKEKRHKEKFSGGVSEKGTVKKLGKSEEVNEMWEWVNPENDQEGARTMDDDDFIDDSGVDPADRYGSDNEARSPGAAPQAEEDDEDPEIKELFKMGKKRKKNEKSPAEIALLVESVMAELEVTAEEDAELNRQGKPAISKLKKLPLLTEFPIDLEQHDRREQLKKSGLGKVIMFLSKSDEETTSNRKLAKDLVDKWSRPIFNKSTRFEDMRNVDDDRVPLRRPPVKRPANRAAAMESRDGDFDLDISRDQKSRRSTSAQDASRSESSSRLHASRPDATPMDFVVRPQSKIDPDEIRARAKQVIQDQRRLKMNKKLQQLKAPKKKNLQATKLSVEGRGMLKYL</sequence>
<feature type="compositionally biased region" description="Basic and acidic residues" evidence="2">
    <location>
        <begin position="307"/>
        <end position="319"/>
    </location>
</feature>
<evidence type="ECO:0000256" key="2">
    <source>
        <dbReference type="SAM" id="MobiDB-lite"/>
    </source>
</evidence>
<dbReference type="InterPro" id="IPR044204">
    <property type="entry name" value="IWS1/2"/>
</dbReference>
<dbReference type="Gene3D" id="1.20.930.10">
    <property type="entry name" value="Conserved domain common to transcription factors TFIIS, elongin A, CRSP70"/>
    <property type="match status" value="1"/>
</dbReference>
<comment type="subcellular location">
    <subcellularLocation>
        <location evidence="1">Nucleus</location>
    </subcellularLocation>
</comment>
<dbReference type="GO" id="GO:0032784">
    <property type="term" value="P:regulation of DNA-templated transcription elongation"/>
    <property type="evidence" value="ECO:0007669"/>
    <property type="project" value="InterPro"/>
</dbReference>
<dbReference type="Pfam" id="PF08711">
    <property type="entry name" value="Med26"/>
    <property type="match status" value="1"/>
</dbReference>
<proteinExistence type="predicted"/>
<dbReference type="InterPro" id="IPR035441">
    <property type="entry name" value="TFIIS/LEDGF_dom_sf"/>
</dbReference>
<feature type="compositionally biased region" description="Basic and acidic residues" evidence="2">
    <location>
        <begin position="161"/>
        <end position="171"/>
    </location>
</feature>
<dbReference type="Proteomes" id="UP000032304">
    <property type="component" value="Chromosome 8"/>
</dbReference>
<dbReference type="Gramene" id="KJB51584">
    <property type="protein sequence ID" value="KJB51584"/>
    <property type="gene ID" value="B456_008G223500"/>
</dbReference>
<name>A0A0D2T4Z5_GOSRA</name>
<feature type="compositionally biased region" description="Acidic residues" evidence="2">
    <location>
        <begin position="7"/>
        <end position="19"/>
    </location>
</feature>
<feature type="compositionally biased region" description="Basic residues" evidence="2">
    <location>
        <begin position="98"/>
        <end position="108"/>
    </location>
</feature>